<reference evidence="4" key="1">
    <citation type="journal article" date="2012" name="Science">
        <title>The Paleozoic origin of enzymatic lignin decomposition reconstructed from 31 fungal genomes.</title>
        <authorList>
            <person name="Floudas D."/>
            <person name="Binder M."/>
            <person name="Riley R."/>
            <person name="Barry K."/>
            <person name="Blanchette R.A."/>
            <person name="Henrissat B."/>
            <person name="Martinez A.T."/>
            <person name="Otillar R."/>
            <person name="Spatafora J.W."/>
            <person name="Yadav J.S."/>
            <person name="Aerts A."/>
            <person name="Benoit I."/>
            <person name="Boyd A."/>
            <person name="Carlson A."/>
            <person name="Copeland A."/>
            <person name="Coutinho P.M."/>
            <person name="de Vries R.P."/>
            <person name="Ferreira P."/>
            <person name="Findley K."/>
            <person name="Foster B."/>
            <person name="Gaskell J."/>
            <person name="Glotzer D."/>
            <person name="Gorecki P."/>
            <person name="Heitman J."/>
            <person name="Hesse C."/>
            <person name="Hori C."/>
            <person name="Igarashi K."/>
            <person name="Jurgens J.A."/>
            <person name="Kallen N."/>
            <person name="Kersten P."/>
            <person name="Kohler A."/>
            <person name="Kuees U."/>
            <person name="Kumar T.K.A."/>
            <person name="Kuo A."/>
            <person name="LaButti K."/>
            <person name="Larrondo L.F."/>
            <person name="Lindquist E."/>
            <person name="Ling A."/>
            <person name="Lombard V."/>
            <person name="Lucas S."/>
            <person name="Lundell T."/>
            <person name="Martin R."/>
            <person name="McLaughlin D.J."/>
            <person name="Morgenstern I."/>
            <person name="Morin E."/>
            <person name="Murat C."/>
            <person name="Nagy L.G."/>
            <person name="Nolan M."/>
            <person name="Ohm R.A."/>
            <person name="Patyshakuliyeva A."/>
            <person name="Rokas A."/>
            <person name="Ruiz-Duenas F.J."/>
            <person name="Sabat G."/>
            <person name="Salamov A."/>
            <person name="Samejima M."/>
            <person name="Schmutz J."/>
            <person name="Slot J.C."/>
            <person name="St John F."/>
            <person name="Stenlid J."/>
            <person name="Sun H."/>
            <person name="Sun S."/>
            <person name="Syed K."/>
            <person name="Tsang A."/>
            <person name="Wiebenga A."/>
            <person name="Young D."/>
            <person name="Pisabarro A."/>
            <person name="Eastwood D.C."/>
            <person name="Martin F."/>
            <person name="Cullen D."/>
            <person name="Grigoriev I.V."/>
            <person name="Hibbett D.S."/>
        </authorList>
    </citation>
    <scope>NUCLEOTIDE SEQUENCE [LARGE SCALE GENOMIC DNA]</scope>
    <source>
        <strain evidence="4">FP-101664</strain>
    </source>
</reference>
<feature type="region of interest" description="Disordered" evidence="1">
    <location>
        <begin position="1"/>
        <end position="40"/>
    </location>
</feature>
<keyword evidence="2" id="KW-0812">Transmembrane</keyword>
<organism evidence="3 4">
    <name type="scientific">Trametes versicolor (strain FP-101664)</name>
    <name type="common">White-rot fungus</name>
    <name type="synonym">Coriolus versicolor</name>
    <dbReference type="NCBI Taxonomy" id="717944"/>
    <lineage>
        <taxon>Eukaryota</taxon>
        <taxon>Fungi</taxon>
        <taxon>Dikarya</taxon>
        <taxon>Basidiomycota</taxon>
        <taxon>Agaricomycotina</taxon>
        <taxon>Agaricomycetes</taxon>
        <taxon>Polyporales</taxon>
        <taxon>Polyporaceae</taxon>
        <taxon>Trametes</taxon>
    </lineage>
</organism>
<feature type="transmembrane region" description="Helical" evidence="2">
    <location>
        <begin position="534"/>
        <end position="556"/>
    </location>
</feature>
<dbReference type="KEGG" id="tvs:TRAVEDRAFT_75455"/>
<feature type="compositionally biased region" description="Low complexity" evidence="1">
    <location>
        <begin position="121"/>
        <end position="133"/>
    </location>
</feature>
<evidence type="ECO:0000313" key="4">
    <source>
        <dbReference type="Proteomes" id="UP000054317"/>
    </source>
</evidence>
<name>R7S7N2_TRAVS</name>
<feature type="compositionally biased region" description="Polar residues" evidence="1">
    <location>
        <begin position="438"/>
        <end position="452"/>
    </location>
</feature>
<proteinExistence type="predicted"/>
<protein>
    <submittedName>
        <fullName evidence="3">Uncharacterized protein</fullName>
    </submittedName>
</protein>
<dbReference type="AlphaFoldDB" id="R7S7N2"/>
<accession>R7S7N2</accession>
<dbReference type="RefSeq" id="XP_008045115.1">
    <property type="nucleotide sequence ID" value="XM_008046924.1"/>
</dbReference>
<feature type="region of interest" description="Disordered" evidence="1">
    <location>
        <begin position="238"/>
        <end position="291"/>
    </location>
</feature>
<keyword evidence="4" id="KW-1185">Reference proteome</keyword>
<dbReference type="OrthoDB" id="10642947at2759"/>
<feature type="region of interest" description="Disordered" evidence="1">
    <location>
        <begin position="80"/>
        <end position="143"/>
    </location>
</feature>
<keyword evidence="2" id="KW-1133">Transmembrane helix</keyword>
<feature type="region of interest" description="Disordered" evidence="1">
    <location>
        <begin position="304"/>
        <end position="326"/>
    </location>
</feature>
<keyword evidence="2" id="KW-0472">Membrane</keyword>
<gene>
    <name evidence="3" type="ORF">TRAVEDRAFT_75455</name>
</gene>
<dbReference type="Proteomes" id="UP000054317">
    <property type="component" value="Unassembled WGS sequence"/>
</dbReference>
<feature type="region of interest" description="Disordered" evidence="1">
    <location>
        <begin position="438"/>
        <end position="471"/>
    </location>
</feature>
<evidence type="ECO:0000256" key="1">
    <source>
        <dbReference type="SAM" id="MobiDB-lite"/>
    </source>
</evidence>
<evidence type="ECO:0000256" key="2">
    <source>
        <dbReference type="SAM" id="Phobius"/>
    </source>
</evidence>
<evidence type="ECO:0000313" key="3">
    <source>
        <dbReference type="EMBL" id="EIW52011.1"/>
    </source>
</evidence>
<sequence length="620" mass="65853">MQSAIARYPPGRTRPSPSNTHGDHGSSRTRQYPSVGPGTEKVEVDVQDGLQIALGVAAVLVAAIATAVILGALLSFVRRRRRKQGDTDDNDDSDSLLGDAWAWSDPPQDALTLDSINGDAPSPTNSSRASSSPLPSPVYGSPHQTPYLTLRIPGEPATPQSDRGFVPILPSQLSRASTASRRSAWAWPWSRRAAESYEHLVSPGDEYTYIASVTPSTAGVAEEDTFWDAPELTLFPPPYHHHHPSAPRPHAPGSGRIYLTGPAVFPTRAPPRAHGAALSVPPRDDGESDVEDEMPLAETRQRLLDGASASESNRGDARTSSQPQAATQAWLVPETGNARVPDSSFNPAALNASSAAVQAALLNHKVSTHGLLLATLTAFNATTVSPSNTTGSPSNTSGFQGNTIATAAPTSQTTPIHQALKSNYNPGFLNLIEESHASSLRNAPGPESSQGNAADAPAGVEMREARSTSELGDGFASTVSVMLAGSSGNRHVEPSHRAAFSQDRLVRTTERQTNTEVPEVIHEAERLPQADINVIVAVACLLFITICIGMGGWVYYVRRRKAATKISRDTMETRATSPTSSIAGLISPDESVLHEPTAFYASRMVRSRDSQVGPPPVEEV</sequence>
<dbReference type="EMBL" id="JH711797">
    <property type="protein sequence ID" value="EIW52011.1"/>
    <property type="molecule type" value="Genomic_DNA"/>
</dbReference>
<feature type="transmembrane region" description="Helical" evidence="2">
    <location>
        <begin position="52"/>
        <end position="77"/>
    </location>
</feature>
<dbReference type="GeneID" id="19420189"/>